<dbReference type="PROSITE" id="PS51257">
    <property type="entry name" value="PROKAR_LIPOPROTEIN"/>
    <property type="match status" value="1"/>
</dbReference>
<keyword evidence="1" id="KW-0175">Coiled coil</keyword>
<dbReference type="STRING" id="1703779.AMJ83_11000"/>
<sequence length="90" mass="9548">MVKIATLLAIVACLTIVGCQPPEGMAGVSKEDFDEMGKQVEMLEADVANLQAAIESLTESYNAHIEKFHKGGQPAPMPPKPSKPTRVGGK</sequence>
<proteinExistence type="predicted"/>
<protein>
    <submittedName>
        <fullName evidence="3">Uncharacterized protein</fullName>
    </submittedName>
</protein>
<dbReference type="Proteomes" id="UP000051373">
    <property type="component" value="Unassembled WGS sequence"/>
</dbReference>
<organism evidence="3 4">
    <name type="scientific">candidate division WOR_3 bacterium SM23_42</name>
    <dbReference type="NCBI Taxonomy" id="1703779"/>
    <lineage>
        <taxon>Bacteria</taxon>
        <taxon>Bacteria division WOR-3</taxon>
    </lineage>
</organism>
<evidence type="ECO:0000313" key="3">
    <source>
        <dbReference type="EMBL" id="KPK62416.1"/>
    </source>
</evidence>
<accession>A0A0S8FNU2</accession>
<dbReference type="AlphaFoldDB" id="A0A0S8FNU2"/>
<dbReference type="EMBL" id="LJUJ01000038">
    <property type="protein sequence ID" value="KPK62416.1"/>
    <property type="molecule type" value="Genomic_DNA"/>
</dbReference>
<evidence type="ECO:0000313" key="4">
    <source>
        <dbReference type="Proteomes" id="UP000051373"/>
    </source>
</evidence>
<gene>
    <name evidence="3" type="ORF">AMJ83_11000</name>
</gene>
<comment type="caution">
    <text evidence="3">The sequence shown here is derived from an EMBL/GenBank/DDBJ whole genome shotgun (WGS) entry which is preliminary data.</text>
</comment>
<name>A0A0S8FNU2_UNCW3</name>
<evidence type="ECO:0000256" key="2">
    <source>
        <dbReference type="SAM" id="MobiDB-lite"/>
    </source>
</evidence>
<feature type="region of interest" description="Disordered" evidence="2">
    <location>
        <begin position="68"/>
        <end position="90"/>
    </location>
</feature>
<reference evidence="3 4" key="1">
    <citation type="journal article" date="2015" name="Microbiome">
        <title>Genomic resolution of linkages in carbon, nitrogen, and sulfur cycling among widespread estuary sediment bacteria.</title>
        <authorList>
            <person name="Baker B.J."/>
            <person name="Lazar C.S."/>
            <person name="Teske A.P."/>
            <person name="Dick G.J."/>
        </authorList>
    </citation>
    <scope>NUCLEOTIDE SEQUENCE [LARGE SCALE GENOMIC DNA]</scope>
    <source>
        <strain evidence="3">SM23_42</strain>
    </source>
</reference>
<evidence type="ECO:0000256" key="1">
    <source>
        <dbReference type="SAM" id="Coils"/>
    </source>
</evidence>
<feature type="coiled-coil region" evidence="1">
    <location>
        <begin position="33"/>
        <end position="67"/>
    </location>
</feature>